<dbReference type="AlphaFoldDB" id="A0A6A7ABW6"/>
<protein>
    <submittedName>
        <fullName evidence="2">Uncharacterized protein</fullName>
    </submittedName>
</protein>
<accession>A0A6A7ABW6</accession>
<sequence>MAKLRQLFYISDLRASTLLTSTPTFTNSVVSLSYLQSINIIPPFQQITSHTKTPQHSHHRPTLKTHRIICTATNITHNPTNTKKTTQPAMSYTYNTHTHNPLSTSSSSSSSSSRPRTSRFREEMNMSTDRCSVLENPRRAQPSRRTPGFDDFVPRHQLNTMNELDRREKEKQERSLNEKAKKKLKERLSFGRK</sequence>
<evidence type="ECO:0000313" key="3">
    <source>
        <dbReference type="Proteomes" id="UP000799424"/>
    </source>
</evidence>
<feature type="compositionally biased region" description="Polar residues" evidence="1">
    <location>
        <begin position="92"/>
        <end position="102"/>
    </location>
</feature>
<evidence type="ECO:0000313" key="2">
    <source>
        <dbReference type="EMBL" id="KAF2830218.1"/>
    </source>
</evidence>
<name>A0A6A7ABW6_9PLEO</name>
<reference evidence="2" key="1">
    <citation type="journal article" date="2020" name="Stud. Mycol.">
        <title>101 Dothideomycetes genomes: a test case for predicting lifestyles and emergence of pathogens.</title>
        <authorList>
            <person name="Haridas S."/>
            <person name="Albert R."/>
            <person name="Binder M."/>
            <person name="Bloem J."/>
            <person name="Labutti K."/>
            <person name="Salamov A."/>
            <person name="Andreopoulos B."/>
            <person name="Baker S."/>
            <person name="Barry K."/>
            <person name="Bills G."/>
            <person name="Bluhm B."/>
            <person name="Cannon C."/>
            <person name="Castanera R."/>
            <person name="Culley D."/>
            <person name="Daum C."/>
            <person name="Ezra D."/>
            <person name="Gonzalez J."/>
            <person name="Henrissat B."/>
            <person name="Kuo A."/>
            <person name="Liang C."/>
            <person name="Lipzen A."/>
            <person name="Lutzoni F."/>
            <person name="Magnuson J."/>
            <person name="Mondo S."/>
            <person name="Nolan M."/>
            <person name="Ohm R."/>
            <person name="Pangilinan J."/>
            <person name="Park H.-J."/>
            <person name="Ramirez L."/>
            <person name="Alfaro M."/>
            <person name="Sun H."/>
            <person name="Tritt A."/>
            <person name="Yoshinaga Y."/>
            <person name="Zwiers L.-H."/>
            <person name="Turgeon B."/>
            <person name="Goodwin S."/>
            <person name="Spatafora J."/>
            <person name="Crous P."/>
            <person name="Grigoriev I."/>
        </authorList>
    </citation>
    <scope>NUCLEOTIDE SEQUENCE</scope>
    <source>
        <strain evidence="2">CBS 113818</strain>
    </source>
</reference>
<keyword evidence="3" id="KW-1185">Reference proteome</keyword>
<dbReference type="Proteomes" id="UP000799424">
    <property type="component" value="Unassembled WGS sequence"/>
</dbReference>
<gene>
    <name evidence="2" type="ORF">CC86DRAFT_182186</name>
</gene>
<evidence type="ECO:0000256" key="1">
    <source>
        <dbReference type="SAM" id="MobiDB-lite"/>
    </source>
</evidence>
<feature type="compositionally biased region" description="Low complexity" evidence="1">
    <location>
        <begin position="103"/>
        <end position="115"/>
    </location>
</feature>
<feature type="region of interest" description="Disordered" evidence="1">
    <location>
        <begin position="92"/>
        <end position="193"/>
    </location>
</feature>
<proteinExistence type="predicted"/>
<dbReference type="EMBL" id="MU006220">
    <property type="protein sequence ID" value="KAF2830218.1"/>
    <property type="molecule type" value="Genomic_DNA"/>
</dbReference>
<feature type="compositionally biased region" description="Basic and acidic residues" evidence="1">
    <location>
        <begin position="163"/>
        <end position="179"/>
    </location>
</feature>
<organism evidence="2 3">
    <name type="scientific">Ophiobolus disseminans</name>
    <dbReference type="NCBI Taxonomy" id="1469910"/>
    <lineage>
        <taxon>Eukaryota</taxon>
        <taxon>Fungi</taxon>
        <taxon>Dikarya</taxon>
        <taxon>Ascomycota</taxon>
        <taxon>Pezizomycotina</taxon>
        <taxon>Dothideomycetes</taxon>
        <taxon>Pleosporomycetidae</taxon>
        <taxon>Pleosporales</taxon>
        <taxon>Pleosporineae</taxon>
        <taxon>Phaeosphaeriaceae</taxon>
        <taxon>Ophiobolus</taxon>
    </lineage>
</organism>